<dbReference type="AlphaFoldDB" id="A0A4R2R694"/>
<evidence type="ECO:0000313" key="3">
    <source>
        <dbReference type="Proteomes" id="UP000295050"/>
    </source>
</evidence>
<protein>
    <submittedName>
        <fullName evidence="2">Uncharacterized protein DUF4893</fullName>
    </submittedName>
</protein>
<evidence type="ECO:0000313" key="2">
    <source>
        <dbReference type="EMBL" id="TCP58542.1"/>
    </source>
</evidence>
<keyword evidence="1" id="KW-0732">Signal</keyword>
<accession>A0A4R2R694</accession>
<sequence length="197" mass="21431">MNRRVKARALALSLAGATMAAPAFADGAIVSLMSDEDNRILAEFDPRRAAALAAATAEADAAAGATLAQVLAGQALSFDDGYDPSGDWRCRFLKLGGEPAVTVYERFSCRIFDDGAGWVIRKTEGAERTMGRLYRLSEDRLLYLGARQAADEAPIWFGEDPSRNQIAILTRLDDGRLRLEFPAPLGDTSFDILEFVR</sequence>
<reference evidence="2 3" key="1">
    <citation type="submission" date="2019-03" db="EMBL/GenBank/DDBJ databases">
        <title>Genomic Encyclopedia of Type Strains, Phase IV (KMG-IV): sequencing the most valuable type-strain genomes for metagenomic binning, comparative biology and taxonomic classification.</title>
        <authorList>
            <person name="Goeker M."/>
        </authorList>
    </citation>
    <scope>NUCLEOTIDE SEQUENCE [LARGE SCALE GENOMIC DNA]</scope>
    <source>
        <strain evidence="2 3">DSM 24766</strain>
    </source>
</reference>
<feature type="chain" id="PRO_5020550072" evidence="1">
    <location>
        <begin position="26"/>
        <end position="197"/>
    </location>
</feature>
<feature type="signal peptide" evidence="1">
    <location>
        <begin position="1"/>
        <end position="25"/>
    </location>
</feature>
<dbReference type="Proteomes" id="UP000295050">
    <property type="component" value="Unassembled WGS sequence"/>
</dbReference>
<dbReference type="Pfam" id="PF16233">
    <property type="entry name" value="DUF4893"/>
    <property type="match status" value="1"/>
</dbReference>
<name>A0A4R2R694_9RHOB</name>
<proteinExistence type="predicted"/>
<dbReference type="RefSeq" id="WP_165910207.1">
    <property type="nucleotide sequence ID" value="NZ_SLXU01000022.1"/>
</dbReference>
<evidence type="ECO:0000256" key="1">
    <source>
        <dbReference type="SAM" id="SignalP"/>
    </source>
</evidence>
<dbReference type="EMBL" id="SLXU01000022">
    <property type="protein sequence ID" value="TCP58542.1"/>
    <property type="molecule type" value="Genomic_DNA"/>
</dbReference>
<comment type="caution">
    <text evidence="2">The sequence shown here is derived from an EMBL/GenBank/DDBJ whole genome shotgun (WGS) entry which is preliminary data.</text>
</comment>
<dbReference type="InterPro" id="IPR032609">
    <property type="entry name" value="DUF4893"/>
</dbReference>
<organism evidence="2 3">
    <name type="scientific">Rhodovulum bhavnagarense</name>
    <dbReference type="NCBI Taxonomy" id="992286"/>
    <lineage>
        <taxon>Bacteria</taxon>
        <taxon>Pseudomonadati</taxon>
        <taxon>Pseudomonadota</taxon>
        <taxon>Alphaproteobacteria</taxon>
        <taxon>Rhodobacterales</taxon>
        <taxon>Paracoccaceae</taxon>
        <taxon>Rhodovulum</taxon>
    </lineage>
</organism>
<gene>
    <name evidence="2" type="ORF">EV663_12218</name>
</gene>
<keyword evidence="3" id="KW-1185">Reference proteome</keyword>